<dbReference type="InterPro" id="IPR039554">
    <property type="entry name" value="HigA2-like_HTH"/>
</dbReference>
<dbReference type="HOGENOM" id="CLU_163934_0_0_4"/>
<evidence type="ECO:0000259" key="1">
    <source>
        <dbReference type="PROSITE" id="PS50943"/>
    </source>
</evidence>
<dbReference type="GO" id="GO:0003677">
    <property type="term" value="F:DNA binding"/>
    <property type="evidence" value="ECO:0007669"/>
    <property type="project" value="InterPro"/>
</dbReference>
<reference evidence="2 4" key="3">
    <citation type="journal article" date="2008" name="Appl. Environ. Microbiol.">
        <title>Complete genome sequence of Nitrosospira multiformis, an ammonia-oxidizing bacterium from the soil environment.</title>
        <authorList>
            <person name="Norton J.M."/>
            <person name="Klotz M.G."/>
            <person name="Stein L.Y."/>
            <person name="Arp D.J."/>
            <person name="Bottomley P.J."/>
            <person name="Chain P.S."/>
            <person name="Hauser L.J."/>
            <person name="Land M.L."/>
            <person name="Larimer F.W."/>
            <person name="Shin M.W."/>
            <person name="Starkenburg S.R."/>
        </authorList>
    </citation>
    <scope>NUCLEOTIDE SEQUENCE [LARGE SCALE GENOMIC DNA]</scope>
    <source>
        <strain evidence="2">ATCC 25196</strain>
        <strain evidence="4">ATCC 25196 / NCIMB 11849 / C 71</strain>
        <plasmid evidence="2">1</plasmid>
        <plasmid evidence="4">pNITMU1</plasmid>
    </source>
</reference>
<dbReference type="SUPFAM" id="SSF47413">
    <property type="entry name" value="lambda repressor-like DNA-binding domains"/>
    <property type="match status" value="1"/>
</dbReference>
<evidence type="ECO:0000313" key="3">
    <source>
        <dbReference type="EMBL" id="SEG15417.1"/>
    </source>
</evidence>
<dbReference type="EMBL" id="CP000104">
    <property type="protein sequence ID" value="ABB76075.1"/>
    <property type="molecule type" value="Genomic_DNA"/>
</dbReference>
<feature type="domain" description="HTH cro/C1-type" evidence="1">
    <location>
        <begin position="38"/>
        <end position="93"/>
    </location>
</feature>
<dbReference type="SMART" id="SM00530">
    <property type="entry name" value="HTH_XRE"/>
    <property type="match status" value="1"/>
</dbReference>
<gene>
    <name evidence="2" type="ordered locus">Nmul_B2804</name>
    <name evidence="3" type="ORF">SAMN05216403_13715</name>
</gene>
<dbReference type="EMBL" id="FNVK01000037">
    <property type="protein sequence ID" value="SEG15417.1"/>
    <property type="molecule type" value="Genomic_DNA"/>
</dbReference>
<dbReference type="RefSeq" id="WP_011382060.1">
    <property type="nucleotide sequence ID" value="NC_007615.1"/>
</dbReference>
<dbReference type="PROSITE" id="PS50943">
    <property type="entry name" value="HTH_CROC1"/>
    <property type="match status" value="1"/>
</dbReference>
<organism evidence="2 4">
    <name type="scientific">Nitrosospira multiformis (strain ATCC 25196 / NCIMB 11849 / C 71)</name>
    <dbReference type="NCBI Taxonomy" id="323848"/>
    <lineage>
        <taxon>Bacteria</taxon>
        <taxon>Pseudomonadati</taxon>
        <taxon>Pseudomonadota</taxon>
        <taxon>Betaproteobacteria</taxon>
        <taxon>Nitrosomonadales</taxon>
        <taxon>Nitrosomonadaceae</taxon>
        <taxon>Nitrosospira</taxon>
    </lineage>
</organism>
<dbReference type="OrthoDB" id="129377at2"/>
<dbReference type="Gene3D" id="1.10.260.40">
    <property type="entry name" value="lambda repressor-like DNA-binding domains"/>
    <property type="match status" value="1"/>
</dbReference>
<reference evidence="3 5" key="4">
    <citation type="submission" date="2016-10" db="EMBL/GenBank/DDBJ databases">
        <authorList>
            <person name="de Groot N.N."/>
        </authorList>
    </citation>
    <scope>NUCLEOTIDE SEQUENCE [LARGE SCALE GENOMIC DNA]</scope>
    <source>
        <strain evidence="3 5">Nl13</strain>
    </source>
</reference>
<dbReference type="Proteomes" id="UP000002718">
    <property type="component" value="Plasmid 1"/>
</dbReference>
<keyword evidence="4" id="KW-1185">Reference proteome</keyword>
<geneLocation type="plasmid" evidence="4">
    <name>pNITMU1</name>
</geneLocation>
<name>Q2Y596_NITMU</name>
<reference evidence="4" key="2">
    <citation type="submission" date="2005-08" db="EMBL/GenBank/DDBJ databases">
        <title>Complete sequence of plasmid 1 of Nitrosospira multiformis ATCC 25196.</title>
        <authorList>
            <person name="Copeland A."/>
            <person name="Lucas S."/>
            <person name="Lapidus A."/>
            <person name="Barry K."/>
            <person name="Detter J.C."/>
            <person name="Glavina T."/>
            <person name="Hammon N."/>
            <person name="Israni S."/>
            <person name="Pitluck S."/>
            <person name="Chain P."/>
            <person name="Malfatti S."/>
            <person name="Shin M."/>
            <person name="Vergez L."/>
            <person name="Schmutz J."/>
            <person name="Larimer F."/>
            <person name="Land M."/>
            <person name="Hauser L."/>
            <person name="Kyrpides N."/>
            <person name="Lykidis A."/>
            <person name="Richardson P."/>
        </authorList>
    </citation>
    <scope>NUCLEOTIDE SEQUENCE [LARGE SCALE GENOMIC DNA]</scope>
    <source>
        <strain evidence="4">ATCC 25196 / NCIMB 11849 / C 71</strain>
        <plasmid evidence="4">pNITMU1</plasmid>
    </source>
</reference>
<dbReference type="InterPro" id="IPR001387">
    <property type="entry name" value="Cro/C1-type_HTH"/>
</dbReference>
<dbReference type="AlphaFoldDB" id="Q2Y596"/>
<dbReference type="KEGG" id="nmu:Nmul_B2804"/>
<reference evidence="2" key="1">
    <citation type="submission" date="2005-08" db="EMBL/GenBank/DDBJ databases">
        <title>Complete sequence of Plasmid 1 of Nitrosospira multiformis ATCC 25196.</title>
        <authorList>
            <consortium name="US DOE Joint Genome Institute"/>
            <person name="Copeland A."/>
            <person name="Lucas S."/>
            <person name="Lapidus A."/>
            <person name="Barry K."/>
            <person name="Detter J.C."/>
            <person name="Glavina T."/>
            <person name="Hammon N."/>
            <person name="Israni S."/>
            <person name="Pitluck S."/>
            <person name="Chain P."/>
            <person name="Malfatti S."/>
            <person name="Shin M."/>
            <person name="Vergez L."/>
            <person name="Schmutz J."/>
            <person name="Larimer F."/>
            <person name="Land M."/>
            <person name="Hauser L."/>
            <person name="Kyrpides N."/>
            <person name="Lykidis A."/>
            <person name="Richardson P."/>
        </authorList>
    </citation>
    <scope>NUCLEOTIDE SEQUENCE</scope>
    <source>
        <strain evidence="2">ATCC 25196</strain>
        <plasmid evidence="2">1</plasmid>
    </source>
</reference>
<sequence length="117" mass="13203">MTQDIENTIVRGSENLFADLGYADAETHLLKAGLVNRIQEVINEQKMTQTVAAKRMGLSQPDVSRLLKGHFRDISVERLMRLLTRLGCEIDIVIREQGKKTSRRNTIHLGMDVNVTA</sequence>
<dbReference type="Proteomes" id="UP000236751">
    <property type="component" value="Unassembled WGS sequence"/>
</dbReference>
<geneLocation type="plasmid" evidence="2">
    <name>1</name>
</geneLocation>
<evidence type="ECO:0000313" key="2">
    <source>
        <dbReference type="EMBL" id="ABB76075.1"/>
    </source>
</evidence>
<dbReference type="CDD" id="cd00093">
    <property type="entry name" value="HTH_XRE"/>
    <property type="match status" value="1"/>
</dbReference>
<protein>
    <submittedName>
        <fullName evidence="2">Transcriptional regulator, XRE family</fullName>
    </submittedName>
</protein>
<keyword evidence="2" id="KW-0614">Plasmid</keyword>
<evidence type="ECO:0000313" key="4">
    <source>
        <dbReference type="Proteomes" id="UP000002718"/>
    </source>
</evidence>
<accession>Q2Y596</accession>
<dbReference type="InterPro" id="IPR010982">
    <property type="entry name" value="Lambda_DNA-bd_dom_sf"/>
</dbReference>
<proteinExistence type="predicted"/>
<evidence type="ECO:0000313" key="5">
    <source>
        <dbReference type="Proteomes" id="UP000236751"/>
    </source>
</evidence>
<dbReference type="Pfam" id="PF13744">
    <property type="entry name" value="HTH_37"/>
    <property type="match status" value="1"/>
</dbReference>